<protein>
    <submittedName>
        <fullName evidence="2">Phospholipase D/nuclease</fullName>
    </submittedName>
</protein>
<dbReference type="SUPFAM" id="SSF56024">
    <property type="entry name" value="Phospholipase D/nuclease"/>
    <property type="match status" value="2"/>
</dbReference>
<gene>
    <name evidence="2" type="ORF">EJ04DRAFT_501594</name>
</gene>
<feature type="domain" description="PLD phosphodiesterase" evidence="1">
    <location>
        <begin position="425"/>
        <end position="447"/>
    </location>
</feature>
<proteinExistence type="predicted"/>
<feature type="domain" description="PLD phosphodiesterase" evidence="1">
    <location>
        <begin position="172"/>
        <end position="199"/>
    </location>
</feature>
<reference evidence="2" key="1">
    <citation type="journal article" date="2020" name="Stud. Mycol.">
        <title>101 Dothideomycetes genomes: a test case for predicting lifestyles and emergence of pathogens.</title>
        <authorList>
            <person name="Haridas S."/>
            <person name="Albert R."/>
            <person name="Binder M."/>
            <person name="Bloem J."/>
            <person name="Labutti K."/>
            <person name="Salamov A."/>
            <person name="Andreopoulos B."/>
            <person name="Baker S."/>
            <person name="Barry K."/>
            <person name="Bills G."/>
            <person name="Bluhm B."/>
            <person name="Cannon C."/>
            <person name="Castanera R."/>
            <person name="Culley D."/>
            <person name="Daum C."/>
            <person name="Ezra D."/>
            <person name="Gonzalez J."/>
            <person name="Henrissat B."/>
            <person name="Kuo A."/>
            <person name="Liang C."/>
            <person name="Lipzen A."/>
            <person name="Lutzoni F."/>
            <person name="Magnuson J."/>
            <person name="Mondo S."/>
            <person name="Nolan M."/>
            <person name="Ohm R."/>
            <person name="Pangilinan J."/>
            <person name="Park H.-J."/>
            <person name="Ramirez L."/>
            <person name="Alfaro M."/>
            <person name="Sun H."/>
            <person name="Tritt A."/>
            <person name="Yoshinaga Y."/>
            <person name="Zwiers L.-H."/>
            <person name="Turgeon B."/>
            <person name="Goodwin S."/>
            <person name="Spatafora J."/>
            <person name="Crous P."/>
            <person name="Grigoriev I."/>
        </authorList>
    </citation>
    <scope>NUCLEOTIDE SEQUENCE</scope>
    <source>
        <strain evidence="2">CBS 125425</strain>
    </source>
</reference>
<name>A0A9P4QM29_9PLEO</name>
<dbReference type="PANTHER" id="PTHR21248:SF11">
    <property type="entry name" value="PLD PHOSPHODIESTERASE DOMAIN-CONTAINING PROTEIN"/>
    <property type="match status" value="1"/>
</dbReference>
<dbReference type="InterPro" id="IPR001736">
    <property type="entry name" value="PLipase_D/transphosphatidylase"/>
</dbReference>
<dbReference type="EMBL" id="ML996233">
    <property type="protein sequence ID" value="KAF2729843.1"/>
    <property type="molecule type" value="Genomic_DNA"/>
</dbReference>
<dbReference type="SMART" id="SM00155">
    <property type="entry name" value="PLDc"/>
    <property type="match status" value="2"/>
</dbReference>
<dbReference type="Gene3D" id="3.30.870.10">
    <property type="entry name" value="Endonuclease Chain A"/>
    <property type="match status" value="2"/>
</dbReference>
<dbReference type="PROSITE" id="PS50035">
    <property type="entry name" value="PLD"/>
    <property type="match status" value="2"/>
</dbReference>
<sequence>MSTSPIALENMSSDQGPFTSPFLSTLDSAVAQNSKDDPNYYVDETRSLVSTSTVHGFTTGTGSAVYESLAPLLESTSQELILVTCFWSRSSTLDTLNDVLRKLSDKAIRRGTEKIRVRLCFSSLSLFQKLFHTQSVNGQFYPKETWAKKLGIPPASELGGLDMTVKSVFLLPFSVMHPKFMIIDRKMVVLPSCNVSWEEWFEGAILCSGPIVTQFTKFYNHFWHRDANASELAPVEPVDVASMQWKAGTVDHGHGHLRTQLVFPDVRKVKDITTVFLPSPHRRNPQFRPFSSAERVIAPPTPLNVFILTVFAKAERKIRIQTPNITSPPILSALLKALARGIEVQILTSEKLMILEQLVTAGRTTSQCVATLIKKYKKMLQRRHLHDEEDAIASARPGRLQISYFTPSGGAKSKGREGGEPQQSHLKMTIVDDEVLVLGSGNFDRASWFTSQELGLAFFDRTLAESVASVVDVAIKGRTKLVFDSAFEPS</sequence>
<dbReference type="Pfam" id="PF13091">
    <property type="entry name" value="PLDc_2"/>
    <property type="match status" value="1"/>
</dbReference>
<accession>A0A9P4QM29</accession>
<dbReference type="Proteomes" id="UP000799444">
    <property type="component" value="Unassembled WGS sequence"/>
</dbReference>
<dbReference type="InterPro" id="IPR025202">
    <property type="entry name" value="PLD-like_dom"/>
</dbReference>
<organism evidence="2 3">
    <name type="scientific">Polyplosphaeria fusca</name>
    <dbReference type="NCBI Taxonomy" id="682080"/>
    <lineage>
        <taxon>Eukaryota</taxon>
        <taxon>Fungi</taxon>
        <taxon>Dikarya</taxon>
        <taxon>Ascomycota</taxon>
        <taxon>Pezizomycotina</taxon>
        <taxon>Dothideomycetes</taxon>
        <taxon>Pleosporomycetidae</taxon>
        <taxon>Pleosporales</taxon>
        <taxon>Tetraplosphaeriaceae</taxon>
        <taxon>Polyplosphaeria</taxon>
    </lineage>
</organism>
<evidence type="ECO:0000313" key="3">
    <source>
        <dbReference type="Proteomes" id="UP000799444"/>
    </source>
</evidence>
<dbReference type="GO" id="GO:0032049">
    <property type="term" value="P:cardiolipin biosynthetic process"/>
    <property type="evidence" value="ECO:0007669"/>
    <property type="project" value="UniProtKB-ARBA"/>
</dbReference>
<dbReference type="OrthoDB" id="2958217at2759"/>
<evidence type="ECO:0000313" key="2">
    <source>
        <dbReference type="EMBL" id="KAF2729843.1"/>
    </source>
</evidence>
<dbReference type="GO" id="GO:0030572">
    <property type="term" value="F:phosphatidyltransferase activity"/>
    <property type="evidence" value="ECO:0007669"/>
    <property type="project" value="UniProtKB-ARBA"/>
</dbReference>
<dbReference type="AlphaFoldDB" id="A0A9P4QM29"/>
<evidence type="ECO:0000259" key="1">
    <source>
        <dbReference type="PROSITE" id="PS50035"/>
    </source>
</evidence>
<dbReference type="PANTHER" id="PTHR21248">
    <property type="entry name" value="CARDIOLIPIN SYNTHASE"/>
    <property type="match status" value="1"/>
</dbReference>
<keyword evidence="3" id="KW-1185">Reference proteome</keyword>
<comment type="caution">
    <text evidence="2">The sequence shown here is derived from an EMBL/GenBank/DDBJ whole genome shotgun (WGS) entry which is preliminary data.</text>
</comment>